<evidence type="ECO:0000256" key="1">
    <source>
        <dbReference type="SAM" id="Phobius"/>
    </source>
</evidence>
<dbReference type="PaxDb" id="3880-AES74271"/>
<keyword evidence="1" id="KW-1133">Transmembrane helix</keyword>
<sequence length="78" mass="8903">MPQPFALGHYERYFQSIQTVASIYSLLVIIHVNAVLLVITSKENLHRKSHHLHGAVGIYIVRAQNKGVGGSYYVKKWR</sequence>
<protein>
    <submittedName>
        <fullName evidence="2">Transmembrane protein, putative</fullName>
    </submittedName>
</protein>
<reference evidence="2 4" key="1">
    <citation type="journal article" date="2011" name="Nature">
        <title>The Medicago genome provides insight into the evolution of rhizobial symbioses.</title>
        <authorList>
            <person name="Young N.D."/>
            <person name="Debelle F."/>
            <person name="Oldroyd G.E."/>
            <person name="Geurts R."/>
            <person name="Cannon S.B."/>
            <person name="Udvardi M.K."/>
            <person name="Benedito V.A."/>
            <person name="Mayer K.F."/>
            <person name="Gouzy J."/>
            <person name="Schoof H."/>
            <person name="Van de Peer Y."/>
            <person name="Proost S."/>
            <person name="Cook D.R."/>
            <person name="Meyers B.C."/>
            <person name="Spannagl M."/>
            <person name="Cheung F."/>
            <person name="De Mita S."/>
            <person name="Krishnakumar V."/>
            <person name="Gundlach H."/>
            <person name="Zhou S."/>
            <person name="Mudge J."/>
            <person name="Bharti A.K."/>
            <person name="Murray J.D."/>
            <person name="Naoumkina M.A."/>
            <person name="Rosen B."/>
            <person name="Silverstein K.A."/>
            <person name="Tang H."/>
            <person name="Rombauts S."/>
            <person name="Zhao P.X."/>
            <person name="Zhou P."/>
            <person name="Barbe V."/>
            <person name="Bardou P."/>
            <person name="Bechner M."/>
            <person name="Bellec A."/>
            <person name="Berger A."/>
            <person name="Berges H."/>
            <person name="Bidwell S."/>
            <person name="Bisseling T."/>
            <person name="Choisne N."/>
            <person name="Couloux A."/>
            <person name="Denny R."/>
            <person name="Deshpande S."/>
            <person name="Dai X."/>
            <person name="Doyle J.J."/>
            <person name="Dudez A.M."/>
            <person name="Farmer A.D."/>
            <person name="Fouteau S."/>
            <person name="Franken C."/>
            <person name="Gibelin C."/>
            <person name="Gish J."/>
            <person name="Goldstein S."/>
            <person name="Gonzalez A.J."/>
            <person name="Green P.J."/>
            <person name="Hallab A."/>
            <person name="Hartog M."/>
            <person name="Hua A."/>
            <person name="Humphray S.J."/>
            <person name="Jeong D.H."/>
            <person name="Jing Y."/>
            <person name="Jocker A."/>
            <person name="Kenton S.M."/>
            <person name="Kim D.J."/>
            <person name="Klee K."/>
            <person name="Lai H."/>
            <person name="Lang C."/>
            <person name="Lin S."/>
            <person name="Macmil S.L."/>
            <person name="Magdelenat G."/>
            <person name="Matthews L."/>
            <person name="McCorrison J."/>
            <person name="Monaghan E.L."/>
            <person name="Mun J.H."/>
            <person name="Najar F.Z."/>
            <person name="Nicholson C."/>
            <person name="Noirot C."/>
            <person name="O'Bleness M."/>
            <person name="Paule C.R."/>
            <person name="Poulain J."/>
            <person name="Prion F."/>
            <person name="Qin B."/>
            <person name="Qu C."/>
            <person name="Retzel E.F."/>
            <person name="Riddle C."/>
            <person name="Sallet E."/>
            <person name="Samain S."/>
            <person name="Samson N."/>
            <person name="Sanders I."/>
            <person name="Saurat O."/>
            <person name="Scarpelli C."/>
            <person name="Schiex T."/>
            <person name="Segurens B."/>
            <person name="Severin A.J."/>
            <person name="Sherrier D.J."/>
            <person name="Shi R."/>
            <person name="Sims S."/>
            <person name="Singer S.R."/>
            <person name="Sinharoy S."/>
            <person name="Sterck L."/>
            <person name="Viollet A."/>
            <person name="Wang B.B."/>
            <person name="Wang K."/>
            <person name="Wang M."/>
            <person name="Wang X."/>
            <person name="Warfsmann J."/>
            <person name="Weissenbach J."/>
            <person name="White D.D."/>
            <person name="White J.D."/>
            <person name="Wiley G.B."/>
            <person name="Wincker P."/>
            <person name="Xing Y."/>
            <person name="Yang L."/>
            <person name="Yao Z."/>
            <person name="Ying F."/>
            <person name="Zhai J."/>
            <person name="Zhou L."/>
            <person name="Zuber A."/>
            <person name="Denarie J."/>
            <person name="Dixon R.A."/>
            <person name="May G.D."/>
            <person name="Schwartz D.C."/>
            <person name="Rogers J."/>
            <person name="Quetier F."/>
            <person name="Town C.D."/>
            <person name="Roe B.A."/>
        </authorList>
    </citation>
    <scope>NUCLEOTIDE SEQUENCE [LARGE SCALE GENOMIC DNA]</scope>
    <source>
        <strain evidence="2">A17</strain>
        <strain evidence="3 4">cv. Jemalong A17</strain>
    </source>
</reference>
<feature type="transmembrane region" description="Helical" evidence="1">
    <location>
        <begin position="20"/>
        <end position="39"/>
    </location>
</feature>
<dbReference type="HOGENOM" id="CLU_2625679_0_0_1"/>
<dbReference type="EMBL" id="CM001219">
    <property type="protein sequence ID" value="AES74271.1"/>
    <property type="molecule type" value="Genomic_DNA"/>
</dbReference>
<organism evidence="2 4">
    <name type="scientific">Medicago truncatula</name>
    <name type="common">Barrel medic</name>
    <name type="synonym">Medicago tribuloides</name>
    <dbReference type="NCBI Taxonomy" id="3880"/>
    <lineage>
        <taxon>Eukaryota</taxon>
        <taxon>Viridiplantae</taxon>
        <taxon>Streptophyta</taxon>
        <taxon>Embryophyta</taxon>
        <taxon>Tracheophyta</taxon>
        <taxon>Spermatophyta</taxon>
        <taxon>Magnoliopsida</taxon>
        <taxon>eudicotyledons</taxon>
        <taxon>Gunneridae</taxon>
        <taxon>Pentapetalae</taxon>
        <taxon>rosids</taxon>
        <taxon>fabids</taxon>
        <taxon>Fabales</taxon>
        <taxon>Fabaceae</taxon>
        <taxon>Papilionoideae</taxon>
        <taxon>50 kb inversion clade</taxon>
        <taxon>NPAAA clade</taxon>
        <taxon>Hologalegina</taxon>
        <taxon>IRL clade</taxon>
        <taxon>Trifolieae</taxon>
        <taxon>Medicago</taxon>
    </lineage>
</organism>
<evidence type="ECO:0000313" key="2">
    <source>
        <dbReference type="EMBL" id="AES74271.1"/>
    </source>
</evidence>
<dbReference type="AlphaFoldDB" id="G7J7U5"/>
<name>G7J7U5_MEDTR</name>
<dbReference type="Proteomes" id="UP000002051">
    <property type="component" value="Chromosome 3"/>
</dbReference>
<gene>
    <name evidence="2" type="ordered locus">MTR_3g117650</name>
</gene>
<reference evidence="3" key="3">
    <citation type="submission" date="2015-04" db="UniProtKB">
        <authorList>
            <consortium name="EnsemblPlants"/>
        </authorList>
    </citation>
    <scope>IDENTIFICATION</scope>
    <source>
        <strain evidence="3">cv. Jemalong A17</strain>
    </source>
</reference>
<keyword evidence="1 2" id="KW-0812">Transmembrane</keyword>
<accession>G7J7U5</accession>
<evidence type="ECO:0000313" key="3">
    <source>
        <dbReference type="EnsemblPlants" id="AES74271"/>
    </source>
</evidence>
<proteinExistence type="predicted"/>
<keyword evidence="4" id="KW-1185">Reference proteome</keyword>
<keyword evidence="1" id="KW-0472">Membrane</keyword>
<reference evidence="2 4" key="2">
    <citation type="journal article" date="2014" name="BMC Genomics">
        <title>An improved genome release (version Mt4.0) for the model legume Medicago truncatula.</title>
        <authorList>
            <person name="Tang H."/>
            <person name="Krishnakumar V."/>
            <person name="Bidwell S."/>
            <person name="Rosen B."/>
            <person name="Chan A."/>
            <person name="Zhou S."/>
            <person name="Gentzbittel L."/>
            <person name="Childs K.L."/>
            <person name="Yandell M."/>
            <person name="Gundlach H."/>
            <person name="Mayer K.F."/>
            <person name="Schwartz D.C."/>
            <person name="Town C.D."/>
        </authorList>
    </citation>
    <scope>GENOME REANNOTATION</scope>
    <source>
        <strain evidence="3 4">cv. Jemalong A17</strain>
    </source>
</reference>
<dbReference type="EnsemblPlants" id="AES74271">
    <property type="protein sequence ID" value="AES74271"/>
    <property type="gene ID" value="MTR_3g117650"/>
</dbReference>
<evidence type="ECO:0000313" key="4">
    <source>
        <dbReference type="Proteomes" id="UP000002051"/>
    </source>
</evidence>